<dbReference type="PANTHER" id="PTHR30250">
    <property type="entry name" value="PST FAMILY PREDICTED COLANIC ACID TRANSPORTER"/>
    <property type="match status" value="1"/>
</dbReference>
<keyword evidence="4 6" id="KW-1133">Transmembrane helix</keyword>
<feature type="transmembrane region" description="Helical" evidence="6">
    <location>
        <begin position="298"/>
        <end position="320"/>
    </location>
</feature>
<dbReference type="Pfam" id="PF01943">
    <property type="entry name" value="Polysacc_synt"/>
    <property type="match status" value="1"/>
</dbReference>
<feature type="transmembrane region" description="Helical" evidence="6">
    <location>
        <begin position="53"/>
        <end position="77"/>
    </location>
</feature>
<feature type="transmembrane region" description="Helical" evidence="6">
    <location>
        <begin position="152"/>
        <end position="174"/>
    </location>
</feature>
<evidence type="ECO:0000313" key="7">
    <source>
        <dbReference type="EMBL" id="MBO1308224.1"/>
    </source>
</evidence>
<feature type="transmembrane region" description="Helical" evidence="6">
    <location>
        <begin position="361"/>
        <end position="380"/>
    </location>
</feature>
<dbReference type="EMBL" id="JAFREM010000031">
    <property type="protein sequence ID" value="MBO1308224.1"/>
    <property type="molecule type" value="Genomic_DNA"/>
</dbReference>
<feature type="transmembrane region" description="Helical" evidence="6">
    <location>
        <begin position="444"/>
        <end position="462"/>
    </location>
</feature>
<keyword evidence="2" id="KW-1003">Cell membrane</keyword>
<keyword evidence="5 6" id="KW-0472">Membrane</keyword>
<dbReference type="InterPro" id="IPR050833">
    <property type="entry name" value="Poly_Biosynth_Transport"/>
</dbReference>
<dbReference type="InterPro" id="IPR002797">
    <property type="entry name" value="Polysacc_synth"/>
</dbReference>
<dbReference type="Proteomes" id="UP000664601">
    <property type="component" value="Unassembled WGS sequence"/>
</dbReference>
<sequence>MNKLVKGLLSSKLVKSSFWYTIGNFFIKGISFITIPIFVNITTQAEYGLINNFTSFVSIFSILVGLSLNAAVNNASFDYKEKINEFMSSVLFLATISLFSFLLLGNIYFLFSNNFFDLNQMVFNLMILQSFATFVISYIQAYFTINFNHFKYLFLSLVSTVVNVLFSVLLMQTLFSYDKYVGRVVGGTVSFTFIAVVVYLFIMFKGKHYVDKKYWKYALRISMPLIPHSLANIILSQFDRIMINSYLGPAAGGIYSYISNIGIILSVVWMSTNNAWVPWFYGEMSNENYLTIKKVSNYYLLAFTTVAIIIMVVSIDLARLMAPQDYYSGLALVVPISLGYFFQFLYSLPVNAEFYEKKTDFIAIGTVASAGINIGLNALFIPRYGIIAAGYTTVFTYFLLFVFHYFIAKKITSRQLFDTVKIWSVVIFVSLFSAMLHFLIDYIMIRYVMLFIVLGLLGLYFIKNKNRIMNEFNS</sequence>
<keyword evidence="8" id="KW-1185">Reference proteome</keyword>
<feature type="transmembrane region" description="Helical" evidence="6">
    <location>
        <begin position="123"/>
        <end position="145"/>
    </location>
</feature>
<feature type="transmembrane region" description="Helical" evidence="6">
    <location>
        <begin position="254"/>
        <end position="277"/>
    </location>
</feature>
<keyword evidence="3 6" id="KW-0812">Transmembrane</keyword>
<evidence type="ECO:0000256" key="5">
    <source>
        <dbReference type="ARBA" id="ARBA00023136"/>
    </source>
</evidence>
<feature type="transmembrane region" description="Helical" evidence="6">
    <location>
        <begin position="89"/>
        <end position="111"/>
    </location>
</feature>
<accession>A0ABS3LIM7</accession>
<organism evidence="7 8">
    <name type="scientific">Candidatus Enterococcus moelleringii</name>
    <dbReference type="NCBI Taxonomy" id="2815325"/>
    <lineage>
        <taxon>Bacteria</taxon>
        <taxon>Bacillati</taxon>
        <taxon>Bacillota</taxon>
        <taxon>Bacilli</taxon>
        <taxon>Lactobacillales</taxon>
        <taxon>Enterococcaceae</taxon>
        <taxon>Enterococcus</taxon>
    </lineage>
</organism>
<comment type="caution">
    <text evidence="7">The sequence shown here is derived from an EMBL/GenBank/DDBJ whole genome shotgun (WGS) entry which is preliminary data.</text>
</comment>
<gene>
    <name evidence="7" type="ORF">JZO70_18755</name>
</gene>
<evidence type="ECO:0000256" key="3">
    <source>
        <dbReference type="ARBA" id="ARBA00022692"/>
    </source>
</evidence>
<evidence type="ECO:0000313" key="8">
    <source>
        <dbReference type="Proteomes" id="UP000664601"/>
    </source>
</evidence>
<dbReference type="RefSeq" id="WP_207675218.1">
    <property type="nucleotide sequence ID" value="NZ_JAFREM010000031.1"/>
</dbReference>
<evidence type="ECO:0000256" key="4">
    <source>
        <dbReference type="ARBA" id="ARBA00022989"/>
    </source>
</evidence>
<reference evidence="7 8" key="1">
    <citation type="submission" date="2021-03" db="EMBL/GenBank/DDBJ databases">
        <title>Enterococcal diversity collection.</title>
        <authorList>
            <person name="Gilmore M.S."/>
            <person name="Schwartzman J."/>
            <person name="Van Tyne D."/>
            <person name="Martin M."/>
            <person name="Earl A.M."/>
            <person name="Manson A.L."/>
            <person name="Straub T."/>
            <person name="Salamzade R."/>
            <person name="Saavedra J."/>
            <person name="Lebreton F."/>
            <person name="Prichula J."/>
            <person name="Schaufler K."/>
            <person name="Gaca A."/>
            <person name="Sgardioli B."/>
            <person name="Wagenaar J."/>
            <person name="Strong T."/>
        </authorList>
    </citation>
    <scope>NUCLEOTIDE SEQUENCE [LARGE SCALE GENOMIC DNA]</scope>
    <source>
        <strain evidence="7 8">669A</strain>
    </source>
</reference>
<feature type="transmembrane region" description="Helical" evidence="6">
    <location>
        <begin position="386"/>
        <end position="408"/>
    </location>
</feature>
<feature type="transmembrane region" description="Helical" evidence="6">
    <location>
        <begin position="326"/>
        <end position="349"/>
    </location>
</feature>
<evidence type="ECO:0000256" key="1">
    <source>
        <dbReference type="ARBA" id="ARBA00004651"/>
    </source>
</evidence>
<dbReference type="PANTHER" id="PTHR30250:SF11">
    <property type="entry name" value="O-ANTIGEN TRANSPORTER-RELATED"/>
    <property type="match status" value="1"/>
</dbReference>
<feature type="transmembrane region" description="Helical" evidence="6">
    <location>
        <begin position="21"/>
        <end position="41"/>
    </location>
</feature>
<feature type="transmembrane region" description="Helical" evidence="6">
    <location>
        <begin position="420"/>
        <end position="438"/>
    </location>
</feature>
<comment type="subcellular location">
    <subcellularLocation>
        <location evidence="1">Cell membrane</location>
        <topology evidence="1">Multi-pass membrane protein</topology>
    </subcellularLocation>
</comment>
<feature type="transmembrane region" description="Helical" evidence="6">
    <location>
        <begin position="180"/>
        <end position="202"/>
    </location>
</feature>
<protein>
    <submittedName>
        <fullName evidence="7">Oligosaccharide flippase family protein</fullName>
    </submittedName>
</protein>
<proteinExistence type="predicted"/>
<evidence type="ECO:0000256" key="6">
    <source>
        <dbReference type="SAM" id="Phobius"/>
    </source>
</evidence>
<name>A0ABS3LIM7_9ENTE</name>
<evidence type="ECO:0000256" key="2">
    <source>
        <dbReference type="ARBA" id="ARBA00022475"/>
    </source>
</evidence>